<proteinExistence type="inferred from homology"/>
<evidence type="ECO:0000256" key="7">
    <source>
        <dbReference type="ARBA" id="ARBA00022782"/>
    </source>
</evidence>
<evidence type="ECO:0000256" key="1">
    <source>
        <dbReference type="ARBA" id="ARBA00004613"/>
    </source>
</evidence>
<feature type="chain" id="PRO_5039215644" description="FZ domain-containing protein" evidence="10">
    <location>
        <begin position="32"/>
        <end position="208"/>
    </location>
</feature>
<reference evidence="12" key="2">
    <citation type="submission" date="2020-11" db="EMBL/GenBank/DDBJ databases">
        <authorList>
            <person name="McCartney M.A."/>
            <person name="Auch B."/>
            <person name="Kono T."/>
            <person name="Mallez S."/>
            <person name="Becker A."/>
            <person name="Gohl D.M."/>
            <person name="Silverstein K.A.T."/>
            <person name="Koren S."/>
            <person name="Bechman K.B."/>
            <person name="Herman A."/>
            <person name="Abrahante J.E."/>
            <person name="Garbe J."/>
        </authorList>
    </citation>
    <scope>NUCLEOTIDE SEQUENCE</scope>
    <source>
        <strain evidence="12">Duluth1</strain>
        <tissue evidence="12">Whole animal</tissue>
    </source>
</reference>
<protein>
    <recommendedName>
        <fullName evidence="11">FZ domain-containing protein</fullName>
    </recommendedName>
</protein>
<dbReference type="GO" id="GO:0017147">
    <property type="term" value="F:Wnt-protein binding"/>
    <property type="evidence" value="ECO:0007669"/>
    <property type="project" value="TreeGrafter"/>
</dbReference>
<feature type="disulfide bond" evidence="9">
    <location>
        <begin position="134"/>
        <end position="158"/>
    </location>
</feature>
<evidence type="ECO:0000256" key="9">
    <source>
        <dbReference type="PROSITE-ProRule" id="PRU00090"/>
    </source>
</evidence>
<dbReference type="Gene3D" id="1.10.2000.10">
    <property type="entry name" value="Frizzled cysteine-rich domain"/>
    <property type="match status" value="1"/>
</dbReference>
<feature type="signal peptide" evidence="10">
    <location>
        <begin position="1"/>
        <end position="31"/>
    </location>
</feature>
<accession>A0A9D4N5K0</accession>
<dbReference type="AlphaFoldDB" id="A0A9D4N5K0"/>
<dbReference type="EMBL" id="JAIWYP010000001">
    <property type="protein sequence ID" value="KAH3888426.1"/>
    <property type="molecule type" value="Genomic_DNA"/>
</dbReference>
<keyword evidence="3" id="KW-0217">Developmental protein</keyword>
<dbReference type="FunFam" id="1.10.2000.10:FF:000001">
    <property type="entry name" value="secreted frizzled-related protein 2"/>
    <property type="match status" value="1"/>
</dbReference>
<feature type="disulfide bond" evidence="9">
    <location>
        <begin position="69"/>
        <end position="115"/>
    </location>
</feature>
<feature type="domain" description="FZ" evidence="11">
    <location>
        <begin position="54"/>
        <end position="169"/>
    </location>
</feature>
<dbReference type="Proteomes" id="UP000828390">
    <property type="component" value="Unassembled WGS sequence"/>
</dbReference>
<comment type="similarity">
    <text evidence="2">Belongs to the secreted frizzled-related protein (sFRP) family.</text>
</comment>
<comment type="caution">
    <text evidence="12">The sequence shown here is derived from an EMBL/GenBank/DDBJ whole genome shotgun (WGS) entry which is preliminary data.</text>
</comment>
<keyword evidence="5" id="KW-0879">Wnt signaling pathway</keyword>
<keyword evidence="4" id="KW-0964">Secreted</keyword>
<dbReference type="PROSITE" id="PS50038">
    <property type="entry name" value="FZ"/>
    <property type="match status" value="1"/>
</dbReference>
<dbReference type="InterPro" id="IPR015526">
    <property type="entry name" value="Frizzled/SFRP"/>
</dbReference>
<keyword evidence="6 10" id="KW-0732">Signal</keyword>
<evidence type="ECO:0000259" key="11">
    <source>
        <dbReference type="PROSITE" id="PS50038"/>
    </source>
</evidence>
<keyword evidence="7" id="KW-0221">Differentiation</keyword>
<sequence>MSRALFPGRPVNMDLLYRCVFLATVFAPVRGIDYYDGMGYVSDLSDWGLLGGRAHQPKCVDIPETMTLCKDIGYQTMRLPNLLGHESESEAADQARVWVPLLNLHCHPDTRLFLCSLYSPVCLEPSVYPCKSLCSGVKRGCEERINNYGYPWPEILNCDKFPDELCIEQVNFENGNGANSSAAANVCHACKQPMTFESLLDSYCWASF</sequence>
<evidence type="ECO:0000256" key="10">
    <source>
        <dbReference type="SAM" id="SignalP"/>
    </source>
</evidence>
<evidence type="ECO:0000256" key="8">
    <source>
        <dbReference type="ARBA" id="ARBA00023157"/>
    </source>
</evidence>
<comment type="caution">
    <text evidence="9">Lacks conserved residue(s) required for the propagation of feature annotation.</text>
</comment>
<dbReference type="GO" id="GO:0005615">
    <property type="term" value="C:extracellular space"/>
    <property type="evidence" value="ECO:0007669"/>
    <property type="project" value="TreeGrafter"/>
</dbReference>
<dbReference type="PANTHER" id="PTHR11309:SF148">
    <property type="entry name" value="SECRETED FRIZZLED-RELATED PROTEIN 1"/>
    <property type="match status" value="1"/>
</dbReference>
<name>A0A9D4N5K0_DREPO</name>
<gene>
    <name evidence="12" type="ORF">DPMN_012461</name>
</gene>
<keyword evidence="8 9" id="KW-1015">Disulfide bond</keyword>
<dbReference type="GO" id="GO:0035567">
    <property type="term" value="P:non-canonical Wnt signaling pathway"/>
    <property type="evidence" value="ECO:0007669"/>
    <property type="project" value="TreeGrafter"/>
</dbReference>
<dbReference type="InterPro" id="IPR020067">
    <property type="entry name" value="Frizzled_dom"/>
</dbReference>
<reference evidence="12" key="1">
    <citation type="journal article" date="2019" name="bioRxiv">
        <title>The Genome of the Zebra Mussel, Dreissena polymorpha: A Resource for Invasive Species Research.</title>
        <authorList>
            <person name="McCartney M.A."/>
            <person name="Auch B."/>
            <person name="Kono T."/>
            <person name="Mallez S."/>
            <person name="Zhang Y."/>
            <person name="Obille A."/>
            <person name="Becker A."/>
            <person name="Abrahante J.E."/>
            <person name="Garbe J."/>
            <person name="Badalamenti J.P."/>
            <person name="Herman A."/>
            <person name="Mangelson H."/>
            <person name="Liachko I."/>
            <person name="Sullivan S."/>
            <person name="Sone E.D."/>
            <person name="Koren S."/>
            <person name="Silverstein K.A.T."/>
            <person name="Beckman K.B."/>
            <person name="Gohl D.M."/>
        </authorList>
    </citation>
    <scope>NUCLEOTIDE SEQUENCE</scope>
    <source>
        <strain evidence="12">Duluth1</strain>
        <tissue evidence="12">Whole animal</tissue>
    </source>
</reference>
<feature type="non-terminal residue" evidence="12">
    <location>
        <position position="1"/>
    </location>
</feature>
<keyword evidence="13" id="KW-1185">Reference proteome</keyword>
<comment type="subcellular location">
    <subcellularLocation>
        <location evidence="1">Secreted</location>
    </subcellularLocation>
</comment>
<organism evidence="12 13">
    <name type="scientific">Dreissena polymorpha</name>
    <name type="common">Zebra mussel</name>
    <name type="synonym">Mytilus polymorpha</name>
    <dbReference type="NCBI Taxonomy" id="45954"/>
    <lineage>
        <taxon>Eukaryota</taxon>
        <taxon>Metazoa</taxon>
        <taxon>Spiralia</taxon>
        <taxon>Lophotrochozoa</taxon>
        <taxon>Mollusca</taxon>
        <taxon>Bivalvia</taxon>
        <taxon>Autobranchia</taxon>
        <taxon>Heteroconchia</taxon>
        <taxon>Euheterodonta</taxon>
        <taxon>Imparidentia</taxon>
        <taxon>Neoheterodontei</taxon>
        <taxon>Myida</taxon>
        <taxon>Dreissenoidea</taxon>
        <taxon>Dreissenidae</taxon>
        <taxon>Dreissena</taxon>
    </lineage>
</organism>
<dbReference type="Pfam" id="PF01392">
    <property type="entry name" value="Fz"/>
    <property type="match status" value="1"/>
</dbReference>
<dbReference type="SMART" id="SM00063">
    <property type="entry name" value="FRI"/>
    <property type="match status" value="1"/>
</dbReference>
<dbReference type="PANTHER" id="PTHR11309">
    <property type="entry name" value="FRIZZLED"/>
    <property type="match status" value="1"/>
</dbReference>
<evidence type="ECO:0000313" key="12">
    <source>
        <dbReference type="EMBL" id="KAH3888426.1"/>
    </source>
</evidence>
<evidence type="ECO:0000256" key="3">
    <source>
        <dbReference type="ARBA" id="ARBA00022473"/>
    </source>
</evidence>
<evidence type="ECO:0000256" key="4">
    <source>
        <dbReference type="ARBA" id="ARBA00022525"/>
    </source>
</evidence>
<dbReference type="InterPro" id="IPR036790">
    <property type="entry name" value="Frizzled_dom_sf"/>
</dbReference>
<evidence type="ECO:0000313" key="13">
    <source>
        <dbReference type="Proteomes" id="UP000828390"/>
    </source>
</evidence>
<dbReference type="GO" id="GO:0060070">
    <property type="term" value="P:canonical Wnt signaling pathway"/>
    <property type="evidence" value="ECO:0007669"/>
    <property type="project" value="TreeGrafter"/>
</dbReference>
<dbReference type="GO" id="GO:0030154">
    <property type="term" value="P:cell differentiation"/>
    <property type="evidence" value="ECO:0007669"/>
    <property type="project" value="UniProtKB-KW"/>
</dbReference>
<dbReference type="SUPFAM" id="SSF63501">
    <property type="entry name" value="Frizzled cysteine-rich domain"/>
    <property type="match status" value="1"/>
</dbReference>
<evidence type="ECO:0000256" key="6">
    <source>
        <dbReference type="ARBA" id="ARBA00022729"/>
    </source>
</evidence>
<evidence type="ECO:0000256" key="5">
    <source>
        <dbReference type="ARBA" id="ARBA00022687"/>
    </source>
</evidence>
<evidence type="ECO:0000256" key="2">
    <source>
        <dbReference type="ARBA" id="ARBA00010054"/>
    </source>
</evidence>